<name>A0A832TCA6_9EURY</name>
<evidence type="ECO:0000313" key="2">
    <source>
        <dbReference type="Proteomes" id="UP000619545"/>
    </source>
</evidence>
<dbReference type="EMBL" id="DUJS01000002">
    <property type="protein sequence ID" value="HII70193.1"/>
    <property type="molecule type" value="Genomic_DNA"/>
</dbReference>
<evidence type="ECO:0000313" key="1">
    <source>
        <dbReference type="EMBL" id="HII70193.1"/>
    </source>
</evidence>
<reference evidence="1" key="1">
    <citation type="journal article" date="2020" name="bioRxiv">
        <title>A rank-normalized archaeal taxonomy based on genome phylogeny resolves widespread incomplete and uneven classifications.</title>
        <authorList>
            <person name="Rinke C."/>
            <person name="Chuvochina M."/>
            <person name="Mussig A.J."/>
            <person name="Chaumeil P.-A."/>
            <person name="Waite D.W."/>
            <person name="Whitman W.B."/>
            <person name="Parks D.H."/>
            <person name="Hugenholtz P."/>
        </authorList>
    </citation>
    <scope>NUCLEOTIDE SEQUENCE</scope>
    <source>
        <strain evidence="1">UBA8853</strain>
    </source>
</reference>
<dbReference type="Gene3D" id="3.90.920.10">
    <property type="entry name" value="DNA primase, PRIM domain"/>
    <property type="match status" value="1"/>
</dbReference>
<accession>A0A832TCA6</accession>
<comment type="caution">
    <text evidence="1">The sequence shown here is derived from an EMBL/GenBank/DDBJ whole genome shotgun (WGS) entry which is preliminary data.</text>
</comment>
<protein>
    <recommendedName>
        <fullName evidence="3">DNA primase small subunit PriS</fullName>
    </recommendedName>
</protein>
<organism evidence="1 2">
    <name type="scientific">Methanopyrus kandleri</name>
    <dbReference type="NCBI Taxonomy" id="2320"/>
    <lineage>
        <taxon>Archaea</taxon>
        <taxon>Methanobacteriati</taxon>
        <taxon>Methanobacteriota</taxon>
        <taxon>Methanomada group</taxon>
        <taxon>Methanopyri</taxon>
        <taxon>Methanopyrales</taxon>
        <taxon>Methanopyraceae</taxon>
        <taxon>Methanopyrus</taxon>
    </lineage>
</organism>
<gene>
    <name evidence="1" type="ORF">HA336_03050</name>
</gene>
<dbReference type="SUPFAM" id="SSF56747">
    <property type="entry name" value="Prim-pol domain"/>
    <property type="match status" value="1"/>
</dbReference>
<dbReference type="RefSeq" id="WP_281070583.1">
    <property type="nucleotide sequence ID" value="NZ_DUJS01000002.1"/>
</dbReference>
<evidence type="ECO:0008006" key="3">
    <source>
        <dbReference type="Google" id="ProtNLM"/>
    </source>
</evidence>
<dbReference type="AlphaFoldDB" id="A0A832TCA6"/>
<sequence>MKTLVGEYYASLPSGVLREFVEDPSSREWAYTFLKGRDIVFTRKRRLDEVSGFLELYHSTGKFKNPKSWEGLLGWDLVIDVDAELPEEPEAFLKSLGRLLKDVVIACDELRRALGFPRPDVVNFSGSKGFHVRYFDSTVRRWLRWDLHERRGIKPGEIIQRVGRGVVWLAREGFVAGDRVRALREGLLDDSMYDLKRLIRCVGSMNVKSLLPAVPVWSREGGRWVDFRDEVLGMNDLELGCLVAHRTLTWPGRGGLGVVLSRVLDLDTDADPEDPSDFVEVWGNVMSVLGELKP</sequence>
<dbReference type="Proteomes" id="UP000619545">
    <property type="component" value="Unassembled WGS sequence"/>
</dbReference>
<proteinExistence type="predicted"/>